<protein>
    <recommendedName>
        <fullName evidence="3">F-box domain-containing protein</fullName>
    </recommendedName>
</protein>
<evidence type="ECO:0000313" key="1">
    <source>
        <dbReference type="EMBL" id="KAF4612647.1"/>
    </source>
</evidence>
<name>A0A8H4QK78_9AGAR</name>
<evidence type="ECO:0008006" key="3">
    <source>
        <dbReference type="Google" id="ProtNLM"/>
    </source>
</evidence>
<comment type="caution">
    <text evidence="1">The sequence shown here is derived from an EMBL/GenBank/DDBJ whole genome shotgun (WGS) entry which is preliminary data.</text>
</comment>
<evidence type="ECO:0000313" key="2">
    <source>
        <dbReference type="Proteomes" id="UP000521872"/>
    </source>
</evidence>
<gene>
    <name evidence="1" type="ORF">D9613_011863</name>
</gene>
<reference evidence="1 2" key="1">
    <citation type="submission" date="2019-12" db="EMBL/GenBank/DDBJ databases">
        <authorList>
            <person name="Floudas D."/>
            <person name="Bentzer J."/>
            <person name="Ahren D."/>
            <person name="Johansson T."/>
            <person name="Persson P."/>
            <person name="Tunlid A."/>
        </authorList>
    </citation>
    <scope>NUCLEOTIDE SEQUENCE [LARGE SCALE GENOMIC DNA]</scope>
    <source>
        <strain evidence="1 2">CBS 102.39</strain>
    </source>
</reference>
<dbReference type="Proteomes" id="UP000521872">
    <property type="component" value="Unassembled WGS sequence"/>
</dbReference>
<sequence length="530" mass="60359">MTDRLLNNGVEHIPSALLPPTAICSMEEIIKPSPCRLLPPELLLEVFRKNAERDDSFHNRLNTARHSSQVCRLWRTNLLSSTSIWGRLLQLDDFLWTKEEWKDLVLSRVGNAPVWVHGRVSTSTWPFLVKVLDSKWENVQILDVWENPVSRFCPPGAGSFLGKPAPNLESLVLRLYNRWPLPQPFTLFNNIAPHLRAIEASPIFFHVDSPLPWLYNLRTLSFLTTHSLADILSVLKWVPHLKLLRIWRDSGSKRIVRVPHELLVPIHLPKLQSLHIINGNLSEILPFLELITPSPICSIAIHTTCLPVFRQESFDALPTRFYRALLPWISAYMKGRPPKFISLDVDSEPSLSLRIRDYPPPPPSYKPSSIEEDSLDVAVLLDSYCRSALAELTRASSRIFSSVEQLSVYVEYKRDVDILVPFYEAFTSVTELTLEAYTAIDFMDLHAERKRDASVLFPRMRTLCITVEDGSTVEDITIVSRILDFVEYRASVGLPLSCLDLSAGIRGIELSDRDRERLGTLEGLTVKFPA</sequence>
<keyword evidence="2" id="KW-1185">Reference proteome</keyword>
<accession>A0A8H4QK78</accession>
<organism evidence="1 2">
    <name type="scientific">Agrocybe pediades</name>
    <dbReference type="NCBI Taxonomy" id="84607"/>
    <lineage>
        <taxon>Eukaryota</taxon>
        <taxon>Fungi</taxon>
        <taxon>Dikarya</taxon>
        <taxon>Basidiomycota</taxon>
        <taxon>Agaricomycotina</taxon>
        <taxon>Agaricomycetes</taxon>
        <taxon>Agaricomycetidae</taxon>
        <taxon>Agaricales</taxon>
        <taxon>Agaricineae</taxon>
        <taxon>Strophariaceae</taxon>
        <taxon>Agrocybe</taxon>
    </lineage>
</organism>
<dbReference type="EMBL" id="JAACJL010000047">
    <property type="protein sequence ID" value="KAF4612647.1"/>
    <property type="molecule type" value="Genomic_DNA"/>
</dbReference>
<dbReference type="AlphaFoldDB" id="A0A8H4QK78"/>
<dbReference type="SUPFAM" id="SSF52058">
    <property type="entry name" value="L domain-like"/>
    <property type="match status" value="1"/>
</dbReference>
<proteinExistence type="predicted"/>